<name>A0ABN1MC60_9SPHN</name>
<dbReference type="Gene3D" id="2.60.120.10">
    <property type="entry name" value="Jelly Rolls"/>
    <property type="match status" value="1"/>
</dbReference>
<keyword evidence="3" id="KW-0804">Transcription</keyword>
<dbReference type="InterPro" id="IPR009057">
    <property type="entry name" value="Homeodomain-like_sf"/>
</dbReference>
<dbReference type="RefSeq" id="WP_215349672.1">
    <property type="nucleotide sequence ID" value="NZ_BAAAFE010000010.1"/>
</dbReference>
<dbReference type="InterPro" id="IPR011051">
    <property type="entry name" value="RmlC_Cupin_sf"/>
</dbReference>
<accession>A0ABN1MC60</accession>
<evidence type="ECO:0000256" key="2">
    <source>
        <dbReference type="ARBA" id="ARBA00023125"/>
    </source>
</evidence>
<protein>
    <submittedName>
        <fullName evidence="5">AraC family transcriptional regulator</fullName>
    </submittedName>
</protein>
<dbReference type="PROSITE" id="PS00041">
    <property type="entry name" value="HTH_ARAC_FAMILY_1"/>
    <property type="match status" value="1"/>
</dbReference>
<feature type="domain" description="HTH araC/xylS-type" evidence="4">
    <location>
        <begin position="199"/>
        <end position="297"/>
    </location>
</feature>
<dbReference type="SMART" id="SM00342">
    <property type="entry name" value="HTH_ARAC"/>
    <property type="match status" value="1"/>
</dbReference>
<organism evidence="5 6">
    <name type="scientific">Sphingopyxis soli</name>
    <dbReference type="NCBI Taxonomy" id="592051"/>
    <lineage>
        <taxon>Bacteria</taxon>
        <taxon>Pseudomonadati</taxon>
        <taxon>Pseudomonadota</taxon>
        <taxon>Alphaproteobacteria</taxon>
        <taxon>Sphingomonadales</taxon>
        <taxon>Sphingomonadaceae</taxon>
        <taxon>Sphingopyxis</taxon>
    </lineage>
</organism>
<comment type="caution">
    <text evidence="5">The sequence shown here is derived from an EMBL/GenBank/DDBJ whole genome shotgun (WGS) entry which is preliminary data.</text>
</comment>
<dbReference type="EMBL" id="BAAAFE010000010">
    <property type="protein sequence ID" value="GAA0866968.1"/>
    <property type="molecule type" value="Genomic_DNA"/>
</dbReference>
<dbReference type="PANTHER" id="PTHR46796:SF13">
    <property type="entry name" value="HTH-TYPE TRANSCRIPTIONAL ACTIVATOR RHAS"/>
    <property type="match status" value="1"/>
</dbReference>
<evidence type="ECO:0000313" key="6">
    <source>
        <dbReference type="Proteomes" id="UP001500738"/>
    </source>
</evidence>
<dbReference type="Pfam" id="PF12833">
    <property type="entry name" value="HTH_18"/>
    <property type="match status" value="1"/>
</dbReference>
<keyword evidence="1" id="KW-0805">Transcription regulation</keyword>
<evidence type="ECO:0000256" key="1">
    <source>
        <dbReference type="ARBA" id="ARBA00023015"/>
    </source>
</evidence>
<keyword evidence="2" id="KW-0238">DNA-binding</keyword>
<sequence length="299" mass="32098">MLDPLSDVIALLRPSTVFSKGISGAGRWAVRYTAFGHPSFCTLLEGSCRLAVDGAEPITLEAGDFVLLPATPGFTQSGFEPVEPATFDPHASIGVTGEVRHGRQDGPPDVRMLGGYFIFASPDAGMLVSQLPGIIHLRGAERLSALVQMVRDETGEERPGRDLVLARLVEVLLVEALRAVGSDDAPPGLLRGLADARLAGAIRCIHDEPARPWTVAALAKEAALSRSAFFDRFARIVGVPPMEYVQSWRMSLAKDMLRRRAGKLDEIAERVGYGSASAFSTAFARQVGMPPKRFAMMAG</sequence>
<dbReference type="InterPro" id="IPR032783">
    <property type="entry name" value="AraC_lig"/>
</dbReference>
<dbReference type="SUPFAM" id="SSF51182">
    <property type="entry name" value="RmlC-like cupins"/>
    <property type="match status" value="1"/>
</dbReference>
<evidence type="ECO:0000313" key="5">
    <source>
        <dbReference type="EMBL" id="GAA0866968.1"/>
    </source>
</evidence>
<proteinExistence type="predicted"/>
<dbReference type="InterPro" id="IPR014710">
    <property type="entry name" value="RmlC-like_jellyroll"/>
</dbReference>
<dbReference type="Proteomes" id="UP001500738">
    <property type="component" value="Unassembled WGS sequence"/>
</dbReference>
<keyword evidence="6" id="KW-1185">Reference proteome</keyword>
<dbReference type="InterPro" id="IPR018062">
    <property type="entry name" value="HTH_AraC-typ_CS"/>
</dbReference>
<dbReference type="InterPro" id="IPR050204">
    <property type="entry name" value="AraC_XylS_family_regulators"/>
</dbReference>
<reference evidence="5 6" key="1">
    <citation type="journal article" date="2019" name="Int. J. Syst. Evol. Microbiol.">
        <title>The Global Catalogue of Microorganisms (GCM) 10K type strain sequencing project: providing services to taxonomists for standard genome sequencing and annotation.</title>
        <authorList>
            <consortium name="The Broad Institute Genomics Platform"/>
            <consortium name="The Broad Institute Genome Sequencing Center for Infectious Disease"/>
            <person name="Wu L."/>
            <person name="Ma J."/>
        </authorList>
    </citation>
    <scope>NUCLEOTIDE SEQUENCE [LARGE SCALE GENOMIC DNA]</scope>
    <source>
        <strain evidence="5 6">JCM 15910</strain>
    </source>
</reference>
<evidence type="ECO:0000259" key="4">
    <source>
        <dbReference type="PROSITE" id="PS01124"/>
    </source>
</evidence>
<dbReference type="SUPFAM" id="SSF46689">
    <property type="entry name" value="Homeodomain-like"/>
    <property type="match status" value="2"/>
</dbReference>
<evidence type="ECO:0000256" key="3">
    <source>
        <dbReference type="ARBA" id="ARBA00023163"/>
    </source>
</evidence>
<dbReference type="PANTHER" id="PTHR46796">
    <property type="entry name" value="HTH-TYPE TRANSCRIPTIONAL ACTIVATOR RHAS-RELATED"/>
    <property type="match status" value="1"/>
</dbReference>
<dbReference type="Pfam" id="PF12852">
    <property type="entry name" value="Cupin_6"/>
    <property type="match status" value="1"/>
</dbReference>
<dbReference type="InterPro" id="IPR018060">
    <property type="entry name" value="HTH_AraC"/>
</dbReference>
<gene>
    <name evidence="5" type="ORF">GCM10009115_32990</name>
</gene>
<dbReference type="PROSITE" id="PS01124">
    <property type="entry name" value="HTH_ARAC_FAMILY_2"/>
    <property type="match status" value="1"/>
</dbReference>
<dbReference type="Gene3D" id="1.10.10.60">
    <property type="entry name" value="Homeodomain-like"/>
    <property type="match status" value="2"/>
</dbReference>